<evidence type="ECO:0000256" key="4">
    <source>
        <dbReference type="SAM" id="MobiDB-lite"/>
    </source>
</evidence>
<comment type="catalytic activity">
    <reaction evidence="3">
        <text>2 GTP = 3',3'-c-di-GMP + 2 diphosphate</text>
        <dbReference type="Rhea" id="RHEA:24898"/>
        <dbReference type="ChEBI" id="CHEBI:33019"/>
        <dbReference type="ChEBI" id="CHEBI:37565"/>
        <dbReference type="ChEBI" id="CHEBI:58805"/>
        <dbReference type="EC" id="2.7.7.65"/>
    </reaction>
</comment>
<gene>
    <name evidence="6" type="ORF">FDP08_01735</name>
</gene>
<dbReference type="InterPro" id="IPR050469">
    <property type="entry name" value="Diguanylate_Cyclase"/>
</dbReference>
<dbReference type="PANTHER" id="PTHR45138:SF9">
    <property type="entry name" value="DIGUANYLATE CYCLASE DGCM-RELATED"/>
    <property type="match status" value="1"/>
</dbReference>
<dbReference type="CDD" id="cd01949">
    <property type="entry name" value="GGDEF"/>
    <property type="match status" value="1"/>
</dbReference>
<dbReference type="InterPro" id="IPR000160">
    <property type="entry name" value="GGDEF_dom"/>
</dbReference>
<dbReference type="Gene3D" id="3.30.70.270">
    <property type="match status" value="1"/>
</dbReference>
<dbReference type="GO" id="GO:0052621">
    <property type="term" value="F:diguanylate cyclase activity"/>
    <property type="evidence" value="ECO:0007669"/>
    <property type="project" value="UniProtKB-EC"/>
</dbReference>
<dbReference type="SUPFAM" id="SSF55073">
    <property type="entry name" value="Nucleotide cyclase"/>
    <property type="match status" value="1"/>
</dbReference>
<dbReference type="NCBIfam" id="TIGR00254">
    <property type="entry name" value="GGDEF"/>
    <property type="match status" value="1"/>
</dbReference>
<dbReference type="Pfam" id="PF00990">
    <property type="entry name" value="GGDEF"/>
    <property type="match status" value="1"/>
</dbReference>
<keyword evidence="7" id="KW-1185">Reference proteome</keyword>
<dbReference type="Proteomes" id="UP000308488">
    <property type="component" value="Unassembled WGS sequence"/>
</dbReference>
<dbReference type="AlphaFoldDB" id="A0A4U6R3H1"/>
<dbReference type="FunFam" id="3.30.70.270:FF:000001">
    <property type="entry name" value="Diguanylate cyclase domain protein"/>
    <property type="match status" value="1"/>
</dbReference>
<dbReference type="PANTHER" id="PTHR45138">
    <property type="entry name" value="REGULATORY COMPONENTS OF SENSORY TRANSDUCTION SYSTEM"/>
    <property type="match status" value="1"/>
</dbReference>
<evidence type="ECO:0000259" key="5">
    <source>
        <dbReference type="PROSITE" id="PS50887"/>
    </source>
</evidence>
<dbReference type="PROSITE" id="PS50887">
    <property type="entry name" value="GGDEF"/>
    <property type="match status" value="1"/>
</dbReference>
<accession>A0A4U6R3H1</accession>
<comment type="cofactor">
    <cofactor evidence="1">
        <name>Mg(2+)</name>
        <dbReference type="ChEBI" id="CHEBI:18420"/>
    </cofactor>
</comment>
<dbReference type="EMBL" id="SZYH01000001">
    <property type="protein sequence ID" value="TKV66896.1"/>
    <property type="molecule type" value="Genomic_DNA"/>
</dbReference>
<evidence type="ECO:0000313" key="6">
    <source>
        <dbReference type="EMBL" id="TKV66896.1"/>
    </source>
</evidence>
<evidence type="ECO:0000313" key="7">
    <source>
        <dbReference type="Proteomes" id="UP000308488"/>
    </source>
</evidence>
<evidence type="ECO:0000256" key="1">
    <source>
        <dbReference type="ARBA" id="ARBA00001946"/>
    </source>
</evidence>
<dbReference type="InterPro" id="IPR043128">
    <property type="entry name" value="Rev_trsase/Diguanyl_cyclase"/>
</dbReference>
<comment type="caution">
    <text evidence="6">The sequence shown here is derived from an EMBL/GenBank/DDBJ whole genome shotgun (WGS) entry which is preliminary data.</text>
</comment>
<dbReference type="RefSeq" id="WP_137434318.1">
    <property type="nucleotide sequence ID" value="NZ_JANRHC010000004.1"/>
</dbReference>
<organism evidence="6 7">
    <name type="scientific">Marinobacter panjinensis</name>
    <dbReference type="NCBI Taxonomy" id="2576384"/>
    <lineage>
        <taxon>Bacteria</taxon>
        <taxon>Pseudomonadati</taxon>
        <taxon>Pseudomonadota</taxon>
        <taxon>Gammaproteobacteria</taxon>
        <taxon>Pseudomonadales</taxon>
        <taxon>Marinobacteraceae</taxon>
        <taxon>Marinobacter</taxon>
    </lineage>
</organism>
<evidence type="ECO:0000256" key="2">
    <source>
        <dbReference type="ARBA" id="ARBA00012528"/>
    </source>
</evidence>
<proteinExistence type="predicted"/>
<evidence type="ECO:0000256" key="3">
    <source>
        <dbReference type="ARBA" id="ARBA00034247"/>
    </source>
</evidence>
<feature type="domain" description="GGDEF" evidence="5">
    <location>
        <begin position="136"/>
        <end position="265"/>
    </location>
</feature>
<dbReference type="InterPro" id="IPR029787">
    <property type="entry name" value="Nucleotide_cyclase"/>
</dbReference>
<dbReference type="OrthoDB" id="9812260at2"/>
<name>A0A4U6R3H1_9GAMM</name>
<reference evidence="6 7" key="1">
    <citation type="submission" date="2019-05" db="EMBL/GenBank/DDBJ databases">
        <title>Marinobacter panjinensis sp. nov., a moderately halophilic bacterium isolated from sea tidal flat environment.</title>
        <authorList>
            <person name="Yang W."/>
            <person name="An M."/>
            <person name="He W."/>
            <person name="Luo X."/>
            <person name="Zhu L."/>
            <person name="Chen G."/>
            <person name="Zhang Y."/>
            <person name="Wang Y."/>
        </authorList>
    </citation>
    <scope>NUCLEOTIDE SEQUENCE [LARGE SCALE GENOMIC DNA]</scope>
    <source>
        <strain evidence="6 7">PJ-16</strain>
    </source>
</reference>
<dbReference type="SMART" id="SM00267">
    <property type="entry name" value="GGDEF"/>
    <property type="match status" value="1"/>
</dbReference>
<feature type="region of interest" description="Disordered" evidence="4">
    <location>
        <begin position="1"/>
        <end position="28"/>
    </location>
</feature>
<protein>
    <recommendedName>
        <fullName evidence="2">diguanylate cyclase</fullName>
        <ecNumber evidence="2">2.7.7.65</ecNumber>
    </recommendedName>
</protein>
<sequence>MAYQLPHHPKRKEPLTRSASGADGAHDQDAQQQLMHELTRMCFDRLAAQLHHEQLEHHRAHLQRKLGRDPGTQVAALDYMINVAPDTHSQPVVIDREQLNLLLQFSRIDSMTGLYNLCTFKSVMEKELALARRSGKPLVLIMADLDNFKSVNDSEGHQSGDNVLRQVAQIFNDNLREMDIAGRYGGDEFIFGLPETDIVSAIEITERIREKVEAIFCDHSATTLSIGLASYPGAGTSLETLITAADRALYEAKSTGKNRLKAAQS</sequence>
<dbReference type="EC" id="2.7.7.65" evidence="2"/>